<feature type="domain" description="DUF6531" evidence="2">
    <location>
        <begin position="15"/>
        <end position="89"/>
    </location>
</feature>
<dbReference type="PANTHER" id="PTHR32305">
    <property type="match status" value="1"/>
</dbReference>
<evidence type="ECO:0000259" key="2">
    <source>
        <dbReference type="Pfam" id="PF20148"/>
    </source>
</evidence>
<evidence type="ECO:0008006" key="6">
    <source>
        <dbReference type="Google" id="ProtNLM"/>
    </source>
</evidence>
<protein>
    <recommendedName>
        <fullName evidence="6">Type IV secretion protein Rhs</fullName>
    </recommendedName>
</protein>
<dbReference type="RefSeq" id="WP_158509581.1">
    <property type="nucleotide sequence ID" value="NZ_AP014924.1"/>
</dbReference>
<proteinExistence type="predicted"/>
<sequence>MIEEPGLHGSHGLVGDPTNPLTGEYLFSRTDLTVPGVGIPFEFTRAYGSNSSINGPLGPKWTHTYNRTLTMLWNYSMDVRDEQGRRWHYRFIPDPEIPVDSFDGDPLIEISLDLGYFVSSVLNSNTLHRNLDGTYVERTKEGLEYHYDGYWAKWRGENQKPTAGKLLSITDRNGNRISLTYDEEGRLIRVEDTVGRRYDLFYEGHLLVELRDPEDRRWRYGYDESGRLTQVANPIGAIWQFAYDSEGRMTRRTSPLGPSVRYRYDEEGRVSEVFGLDGSLINRFRYERGDLLRTEYTDMAGGKTVYVFDATGHLIEVQHPSGGVTQHEYDDGFNRIRSAYSEEGETRARYDERKNVVEWFEPSGEAYRFTYEPDFNGVTRIVDGRGNVTELTYDDRGNLIRVVDPQNGTTRYTYHRNGLPATVTDPEGRVTAFVYDEQGNLVTRMEHDGALTRYTYDGLGNLLSETDPAGRTTRYHYDELGQVVRVDEPSGAQHRYTYDLEGNLVAYEDPSGRIHRWPYDRLGRTWPSLGEID</sequence>
<dbReference type="InterPro" id="IPR045351">
    <property type="entry name" value="DUF6531"/>
</dbReference>
<gene>
    <name evidence="4" type="ORF">LIP_1450</name>
</gene>
<dbReference type="OrthoDB" id="9815752at2"/>
<dbReference type="SUPFAM" id="SSF101898">
    <property type="entry name" value="NHL repeat"/>
    <property type="match status" value="1"/>
</dbReference>
<keyword evidence="5" id="KW-1185">Reference proteome</keyword>
<dbReference type="Pfam" id="PF25023">
    <property type="entry name" value="TEN_YD-shell"/>
    <property type="match status" value="1"/>
</dbReference>
<organism evidence="4 5">
    <name type="scientific">Limnochorda pilosa</name>
    <dbReference type="NCBI Taxonomy" id="1555112"/>
    <lineage>
        <taxon>Bacteria</taxon>
        <taxon>Bacillati</taxon>
        <taxon>Bacillota</taxon>
        <taxon>Limnochordia</taxon>
        <taxon>Limnochordales</taxon>
        <taxon>Limnochordaceae</taxon>
        <taxon>Limnochorda</taxon>
    </lineage>
</organism>
<dbReference type="NCBIfam" id="TIGR01643">
    <property type="entry name" value="YD_repeat_2x"/>
    <property type="match status" value="9"/>
</dbReference>
<evidence type="ECO:0000313" key="5">
    <source>
        <dbReference type="Proteomes" id="UP000065807"/>
    </source>
</evidence>
<accession>A0A0K2SKD8</accession>
<dbReference type="InterPro" id="IPR006530">
    <property type="entry name" value="YD"/>
</dbReference>
<dbReference type="EMBL" id="AP014924">
    <property type="protein sequence ID" value="BAS27299.1"/>
    <property type="molecule type" value="Genomic_DNA"/>
</dbReference>
<dbReference type="InterPro" id="IPR050708">
    <property type="entry name" value="T6SS_VgrG/RHS"/>
</dbReference>
<evidence type="ECO:0000256" key="1">
    <source>
        <dbReference type="ARBA" id="ARBA00022737"/>
    </source>
</evidence>
<evidence type="ECO:0000313" key="4">
    <source>
        <dbReference type="EMBL" id="BAS27299.1"/>
    </source>
</evidence>
<dbReference type="Pfam" id="PF05593">
    <property type="entry name" value="RHS_repeat"/>
    <property type="match status" value="4"/>
</dbReference>
<dbReference type="Proteomes" id="UP000065807">
    <property type="component" value="Chromosome"/>
</dbReference>
<keyword evidence="1" id="KW-0677">Repeat</keyword>
<dbReference type="Gene3D" id="2.180.10.10">
    <property type="entry name" value="RHS repeat-associated core"/>
    <property type="match status" value="2"/>
</dbReference>
<reference evidence="5" key="2">
    <citation type="journal article" date="2016" name="Int. J. Syst. Evol. Microbiol.">
        <title>Complete genome sequence and cell structure of Limnochorda pilosa, a Gram-negative spore-former within the phylum Firmicutes.</title>
        <authorList>
            <person name="Watanabe M."/>
            <person name="Kojima H."/>
            <person name="Fukui M."/>
        </authorList>
    </citation>
    <scope>NUCLEOTIDE SEQUENCE [LARGE SCALE GENOMIC DNA]</scope>
    <source>
        <strain evidence="5">HC45</strain>
    </source>
</reference>
<feature type="domain" description="Teneurin-like YD-shell" evidence="3">
    <location>
        <begin position="260"/>
        <end position="377"/>
    </location>
</feature>
<name>A0A0K2SKD8_LIMPI</name>
<dbReference type="InterPro" id="IPR056823">
    <property type="entry name" value="TEN-like_YD-shell"/>
</dbReference>
<dbReference type="STRING" id="1555112.LIP_1450"/>
<reference evidence="5" key="1">
    <citation type="submission" date="2015-07" db="EMBL/GenBank/DDBJ databases">
        <title>Complete genome sequence and phylogenetic analysis of Limnochorda pilosa.</title>
        <authorList>
            <person name="Watanabe M."/>
            <person name="Kojima H."/>
            <person name="Fukui M."/>
        </authorList>
    </citation>
    <scope>NUCLEOTIDE SEQUENCE [LARGE SCALE GENOMIC DNA]</scope>
    <source>
        <strain evidence="5">HC45</strain>
    </source>
</reference>
<dbReference type="KEGG" id="lpil:LIP_1450"/>
<dbReference type="PANTHER" id="PTHR32305:SF15">
    <property type="entry name" value="PROTEIN RHSA-RELATED"/>
    <property type="match status" value="1"/>
</dbReference>
<dbReference type="AlphaFoldDB" id="A0A0K2SKD8"/>
<dbReference type="InterPro" id="IPR031325">
    <property type="entry name" value="RHS_repeat"/>
</dbReference>
<evidence type="ECO:0000259" key="3">
    <source>
        <dbReference type="Pfam" id="PF25023"/>
    </source>
</evidence>
<dbReference type="Pfam" id="PF20148">
    <property type="entry name" value="DUF6531"/>
    <property type="match status" value="1"/>
</dbReference>
<dbReference type="PATRIC" id="fig|1555112.3.peg.1486"/>